<evidence type="ECO:0000256" key="3">
    <source>
        <dbReference type="ARBA" id="ARBA00022475"/>
    </source>
</evidence>
<evidence type="ECO:0000259" key="8">
    <source>
        <dbReference type="Pfam" id="PF09335"/>
    </source>
</evidence>
<comment type="subcellular location">
    <subcellularLocation>
        <location evidence="1 7">Cell membrane</location>
        <topology evidence="1 7">Multi-pass membrane protein</topology>
    </subcellularLocation>
</comment>
<evidence type="ECO:0000256" key="2">
    <source>
        <dbReference type="ARBA" id="ARBA00010792"/>
    </source>
</evidence>
<organism evidence="9 10">
    <name type="scientific">Tsukamurella pseudospumae</name>
    <dbReference type="NCBI Taxonomy" id="239498"/>
    <lineage>
        <taxon>Bacteria</taxon>
        <taxon>Bacillati</taxon>
        <taxon>Actinomycetota</taxon>
        <taxon>Actinomycetes</taxon>
        <taxon>Mycobacteriales</taxon>
        <taxon>Tsukamurellaceae</taxon>
        <taxon>Tsukamurella</taxon>
    </lineage>
</organism>
<comment type="caution">
    <text evidence="9">The sequence shown here is derived from an EMBL/GenBank/DDBJ whole genome shotgun (WGS) entry which is preliminary data.</text>
</comment>
<evidence type="ECO:0000256" key="6">
    <source>
        <dbReference type="ARBA" id="ARBA00023136"/>
    </source>
</evidence>
<evidence type="ECO:0000256" key="4">
    <source>
        <dbReference type="ARBA" id="ARBA00022692"/>
    </source>
</evidence>
<feature type="transmembrane region" description="Helical" evidence="7">
    <location>
        <begin position="54"/>
        <end position="74"/>
    </location>
</feature>
<keyword evidence="5 7" id="KW-1133">Transmembrane helix</keyword>
<evidence type="ECO:0000313" key="9">
    <source>
        <dbReference type="EMBL" id="KXO99571.1"/>
    </source>
</evidence>
<evidence type="ECO:0000256" key="7">
    <source>
        <dbReference type="RuleBase" id="RU367016"/>
    </source>
</evidence>
<reference evidence="9 10" key="1">
    <citation type="submission" date="2016-02" db="EMBL/GenBank/DDBJ databases">
        <authorList>
            <person name="Teng J.L."/>
            <person name="Tang Y."/>
            <person name="Huang Y."/>
            <person name="Guo F."/>
            <person name="Wei W."/>
            <person name="Chen J.H."/>
            <person name="Wong S.Y."/>
            <person name="Lau S.K."/>
            <person name="Woo P.C."/>
        </authorList>
    </citation>
    <scope>NUCLEOTIDE SEQUENCE [LARGE SCALE GENOMIC DNA]</scope>
    <source>
        <strain evidence="9 10">JCM 13375</strain>
    </source>
</reference>
<keyword evidence="3 7" id="KW-1003">Cell membrane</keyword>
<evidence type="ECO:0000313" key="10">
    <source>
        <dbReference type="Proteomes" id="UP000070409"/>
    </source>
</evidence>
<dbReference type="InterPro" id="IPR032818">
    <property type="entry name" value="DedA-like"/>
</dbReference>
<feature type="transmembrane region" description="Helical" evidence="7">
    <location>
        <begin position="141"/>
        <end position="164"/>
    </location>
</feature>
<dbReference type="Proteomes" id="UP000070409">
    <property type="component" value="Unassembled WGS sequence"/>
</dbReference>
<keyword evidence="6 7" id="KW-0472">Membrane</keyword>
<comment type="similarity">
    <text evidence="2 7">Belongs to the DedA family.</text>
</comment>
<sequence length="211" mass="23112">MLEFVQSAGPVMIWLVVAGFVFCECAFIIGLFLPGDSLLLTAGLAMATTGHSSMSVWGLAVAAFLAAIAGNHVGYRIGVKMGDHVLAKKDGRYLNAHNLHRVKELMDKHGFFSVLIARWIPWVRTLCPLVAGAVGMDKRKFTFASVLGSLIWAPFLLLVGYYASSALKDYKFVLDWALRGMIVMLVVGTIIGIVGYRREMSKQNVTVDLED</sequence>
<proteinExistence type="inferred from homology"/>
<name>A0A137ZN01_9ACTN</name>
<evidence type="ECO:0000256" key="1">
    <source>
        <dbReference type="ARBA" id="ARBA00004651"/>
    </source>
</evidence>
<dbReference type="Pfam" id="PF09335">
    <property type="entry name" value="VTT_dom"/>
    <property type="match status" value="1"/>
</dbReference>
<evidence type="ECO:0000256" key="5">
    <source>
        <dbReference type="ARBA" id="ARBA00022989"/>
    </source>
</evidence>
<accession>A0A137ZN01</accession>
<dbReference type="EMBL" id="LSRE01000009">
    <property type="protein sequence ID" value="KXO99571.1"/>
    <property type="molecule type" value="Genomic_DNA"/>
</dbReference>
<keyword evidence="4 7" id="KW-0812">Transmembrane</keyword>
<keyword evidence="10" id="KW-1185">Reference proteome</keyword>
<feature type="domain" description="VTT" evidence="8">
    <location>
        <begin position="33"/>
        <end position="161"/>
    </location>
</feature>
<dbReference type="RefSeq" id="WP_068744460.1">
    <property type="nucleotide sequence ID" value="NZ_LSRE01000009.1"/>
</dbReference>
<feature type="transmembrane region" description="Helical" evidence="7">
    <location>
        <begin position="12"/>
        <end position="34"/>
    </location>
</feature>
<dbReference type="PANTHER" id="PTHR30353:SF0">
    <property type="entry name" value="TRANSMEMBRANE PROTEIN"/>
    <property type="match status" value="1"/>
</dbReference>
<dbReference type="PANTHER" id="PTHR30353">
    <property type="entry name" value="INNER MEMBRANE PROTEIN DEDA-RELATED"/>
    <property type="match status" value="1"/>
</dbReference>
<dbReference type="InterPro" id="IPR032816">
    <property type="entry name" value="VTT_dom"/>
</dbReference>
<protein>
    <recommendedName>
        <fullName evidence="8">VTT domain-containing protein</fullName>
    </recommendedName>
</protein>
<gene>
    <name evidence="9" type="ORF">AXK61_17250</name>
</gene>
<feature type="transmembrane region" description="Helical" evidence="7">
    <location>
        <begin position="176"/>
        <end position="196"/>
    </location>
</feature>